<reference evidence="2 3" key="1">
    <citation type="journal article" date="2015" name="Nat. Commun.">
        <title>Outbred genome sequencing and CRISPR/Cas9 gene editing in butterflies.</title>
        <authorList>
            <person name="Li X."/>
            <person name="Fan D."/>
            <person name="Zhang W."/>
            <person name="Liu G."/>
            <person name="Zhang L."/>
            <person name="Zhao L."/>
            <person name="Fang X."/>
            <person name="Chen L."/>
            <person name="Dong Y."/>
            <person name="Chen Y."/>
            <person name="Ding Y."/>
            <person name="Zhao R."/>
            <person name="Feng M."/>
            <person name="Zhu Y."/>
            <person name="Feng Y."/>
            <person name="Jiang X."/>
            <person name="Zhu D."/>
            <person name="Xiang H."/>
            <person name="Feng X."/>
            <person name="Li S."/>
            <person name="Wang J."/>
            <person name="Zhang G."/>
            <person name="Kronforst M.R."/>
            <person name="Wang W."/>
        </authorList>
    </citation>
    <scope>NUCLEOTIDE SEQUENCE [LARGE SCALE GENOMIC DNA]</scope>
    <source>
        <strain evidence="2">Ya'a_city_454_Px</strain>
        <tissue evidence="2">Whole body</tissue>
    </source>
</reference>
<keyword evidence="1" id="KW-0472">Membrane</keyword>
<name>A0A194PJ47_PAPXU</name>
<dbReference type="Proteomes" id="UP000053268">
    <property type="component" value="Unassembled WGS sequence"/>
</dbReference>
<keyword evidence="1" id="KW-0812">Transmembrane</keyword>
<feature type="transmembrane region" description="Helical" evidence="1">
    <location>
        <begin position="12"/>
        <end position="32"/>
    </location>
</feature>
<dbReference type="EMBL" id="KQ459603">
    <property type="protein sequence ID" value="KPI93063.1"/>
    <property type="molecule type" value="Genomic_DNA"/>
</dbReference>
<keyword evidence="1" id="KW-1133">Transmembrane helix</keyword>
<evidence type="ECO:0000313" key="2">
    <source>
        <dbReference type="EMBL" id="KPI93063.1"/>
    </source>
</evidence>
<evidence type="ECO:0000313" key="3">
    <source>
        <dbReference type="Proteomes" id="UP000053268"/>
    </source>
</evidence>
<gene>
    <name evidence="2" type="ORF">RR46_14284</name>
</gene>
<protein>
    <submittedName>
        <fullName evidence="2">Uncharacterized protein</fullName>
    </submittedName>
</protein>
<dbReference type="AlphaFoldDB" id="A0A194PJ47"/>
<organism evidence="2 3">
    <name type="scientific">Papilio xuthus</name>
    <name type="common">Asian swallowtail butterfly</name>
    <dbReference type="NCBI Taxonomy" id="66420"/>
    <lineage>
        <taxon>Eukaryota</taxon>
        <taxon>Metazoa</taxon>
        <taxon>Ecdysozoa</taxon>
        <taxon>Arthropoda</taxon>
        <taxon>Hexapoda</taxon>
        <taxon>Insecta</taxon>
        <taxon>Pterygota</taxon>
        <taxon>Neoptera</taxon>
        <taxon>Endopterygota</taxon>
        <taxon>Lepidoptera</taxon>
        <taxon>Glossata</taxon>
        <taxon>Ditrysia</taxon>
        <taxon>Papilionoidea</taxon>
        <taxon>Papilionidae</taxon>
        <taxon>Papilioninae</taxon>
        <taxon>Papilio</taxon>
    </lineage>
</organism>
<evidence type="ECO:0000256" key="1">
    <source>
        <dbReference type="SAM" id="Phobius"/>
    </source>
</evidence>
<keyword evidence="3" id="KW-1185">Reference proteome</keyword>
<proteinExistence type="predicted"/>
<sequence length="101" mass="11349">MPLKKSVTTMCIEAGLFLAAVVIATHLTVNVWEYFVLRSELSEINSSLHILKDTISHISSEYTKVNKELHELNSITNMMSYSSELGEKNLPTLRNEKIGPV</sequence>
<accession>A0A194PJ47</accession>